<name>A0AAJ6QPY2_9ACAR</name>
<evidence type="ECO:0000256" key="1">
    <source>
        <dbReference type="ARBA" id="ARBA00010415"/>
    </source>
</evidence>
<proteinExistence type="inferred from homology"/>
<evidence type="ECO:0000256" key="2">
    <source>
        <dbReference type="SAM" id="MobiDB-lite"/>
    </source>
</evidence>
<dbReference type="RefSeq" id="XP_003740038.1">
    <property type="nucleotide sequence ID" value="XM_003739990.1"/>
</dbReference>
<evidence type="ECO:0000259" key="4">
    <source>
        <dbReference type="SMART" id="SM01271"/>
    </source>
</evidence>
<dbReference type="PANTHER" id="PTHR13586">
    <property type="entry name" value="SCD6 PROTEIN-RELATED"/>
    <property type="match status" value="1"/>
</dbReference>
<comment type="similarity">
    <text evidence="1">Belongs to the LSM14 family.</text>
</comment>
<feature type="compositionally biased region" description="Basic and acidic residues" evidence="2">
    <location>
        <begin position="198"/>
        <end position="211"/>
    </location>
</feature>
<dbReference type="Pfam" id="PF12701">
    <property type="entry name" value="LSM14"/>
    <property type="match status" value="1"/>
</dbReference>
<feature type="region of interest" description="Disordered" evidence="2">
    <location>
        <begin position="244"/>
        <end position="270"/>
    </location>
</feature>
<dbReference type="InterPro" id="IPR010920">
    <property type="entry name" value="LSM_dom_sf"/>
</dbReference>
<accession>A0AAJ6QPY2</accession>
<feature type="domain" description="FDF" evidence="3">
    <location>
        <begin position="225"/>
        <end position="303"/>
    </location>
</feature>
<dbReference type="SMART" id="SM01199">
    <property type="entry name" value="FDF"/>
    <property type="match status" value="1"/>
</dbReference>
<dbReference type="Gene3D" id="2.30.30.100">
    <property type="match status" value="1"/>
</dbReference>
<feature type="compositionally biased region" description="Basic residues" evidence="2">
    <location>
        <begin position="307"/>
        <end position="324"/>
    </location>
</feature>
<dbReference type="GeneID" id="100904024"/>
<dbReference type="AlphaFoldDB" id="A0AAJ6QPY2"/>
<gene>
    <name evidence="6" type="primary">LOC100904024</name>
</gene>
<sequence>MASRLESYLNQDVSVITTREIRYQGELASFDKENRTITLRKVHNMGTEDRVSAMRMFPSAKVFDFIVFHAEHLKDFRVTPRDAEDPAIVSCVGERPNRSSQGVMNMLERPAAPEISRQGRVRNIDIQQMLKGHNDRRPHPNNRRGPHHDHQNRNKDGRRVSFKDAALENVRGSRQRSSSYTHVPVIPRSMVLRFTNAKKRDSKPSSRKDPRLFPGQFVASKTAKLEFEDDFDFQKALEDFESLNMSDKKPASEGEATETEQDKDYYNKGRSFFDNLTTSTADAPKRTRKDEFEANKVTFGVSHIRREKWRRSSMRHTQGRRRGGQNRIMA</sequence>
<feature type="region of interest" description="Disordered" evidence="2">
    <location>
        <begin position="307"/>
        <end position="330"/>
    </location>
</feature>
<dbReference type="SUPFAM" id="SSF50182">
    <property type="entry name" value="Sm-like ribonucleoproteins"/>
    <property type="match status" value="1"/>
</dbReference>
<organism evidence="5 6">
    <name type="scientific">Galendromus occidentalis</name>
    <name type="common">western predatory mite</name>
    <dbReference type="NCBI Taxonomy" id="34638"/>
    <lineage>
        <taxon>Eukaryota</taxon>
        <taxon>Metazoa</taxon>
        <taxon>Ecdysozoa</taxon>
        <taxon>Arthropoda</taxon>
        <taxon>Chelicerata</taxon>
        <taxon>Arachnida</taxon>
        <taxon>Acari</taxon>
        <taxon>Parasitiformes</taxon>
        <taxon>Mesostigmata</taxon>
        <taxon>Gamasina</taxon>
        <taxon>Phytoseioidea</taxon>
        <taxon>Phytoseiidae</taxon>
        <taxon>Typhlodrominae</taxon>
        <taxon>Galendromus</taxon>
    </lineage>
</organism>
<evidence type="ECO:0000313" key="6">
    <source>
        <dbReference type="RefSeq" id="XP_003740038.1"/>
    </source>
</evidence>
<feature type="compositionally biased region" description="Basic and acidic residues" evidence="2">
    <location>
        <begin position="148"/>
        <end position="161"/>
    </location>
</feature>
<evidence type="ECO:0000313" key="5">
    <source>
        <dbReference type="Proteomes" id="UP000694867"/>
    </source>
</evidence>
<protein>
    <submittedName>
        <fullName evidence="6">Protein LSM14 homolog</fullName>
    </submittedName>
</protein>
<dbReference type="InterPro" id="IPR025609">
    <property type="entry name" value="Lsm14-like_N"/>
</dbReference>
<evidence type="ECO:0000259" key="3">
    <source>
        <dbReference type="SMART" id="SM01199"/>
    </source>
</evidence>
<dbReference type="Proteomes" id="UP000694867">
    <property type="component" value="Unplaced"/>
</dbReference>
<feature type="region of interest" description="Disordered" evidence="2">
    <location>
        <begin position="131"/>
        <end position="161"/>
    </location>
</feature>
<feature type="region of interest" description="Disordered" evidence="2">
    <location>
        <begin position="194"/>
        <end position="214"/>
    </location>
</feature>
<dbReference type="KEGG" id="goe:100904024"/>
<dbReference type="SMART" id="SM01271">
    <property type="entry name" value="LSM14"/>
    <property type="match status" value="1"/>
</dbReference>
<feature type="domain" description="Lsm14-like N-terminal" evidence="4">
    <location>
        <begin position="2"/>
        <end position="93"/>
    </location>
</feature>
<reference evidence="6" key="1">
    <citation type="submission" date="2025-08" db="UniProtKB">
        <authorList>
            <consortium name="RefSeq"/>
        </authorList>
    </citation>
    <scope>IDENTIFICATION</scope>
</reference>
<dbReference type="InterPro" id="IPR019050">
    <property type="entry name" value="FDF_dom"/>
</dbReference>
<keyword evidence="5" id="KW-1185">Reference proteome</keyword>